<keyword evidence="3 5" id="KW-1133">Transmembrane helix</keyword>
<evidence type="ECO:0000256" key="2">
    <source>
        <dbReference type="ARBA" id="ARBA00022692"/>
    </source>
</evidence>
<feature type="transmembrane region" description="Helical" evidence="5">
    <location>
        <begin position="32"/>
        <end position="48"/>
    </location>
</feature>
<dbReference type="HOGENOM" id="CLU_024570_0_1_10"/>
<evidence type="ECO:0000256" key="1">
    <source>
        <dbReference type="ARBA" id="ARBA00022475"/>
    </source>
</evidence>
<dbReference type="SUPFAM" id="SSF53300">
    <property type="entry name" value="vWA-like"/>
    <property type="match status" value="1"/>
</dbReference>
<reference evidence="7" key="1">
    <citation type="submission" date="2012-02" db="EMBL/GenBank/DDBJ databases">
        <title>The complete genome of Solitalea canadensis DSM 3403.</title>
        <authorList>
            <consortium name="US DOE Joint Genome Institute (JGI-PGF)"/>
            <person name="Lucas S."/>
            <person name="Copeland A."/>
            <person name="Lapidus A."/>
            <person name="Glavina del Rio T."/>
            <person name="Dalin E."/>
            <person name="Tice H."/>
            <person name="Bruce D."/>
            <person name="Goodwin L."/>
            <person name="Pitluck S."/>
            <person name="Peters L."/>
            <person name="Ovchinnikova G."/>
            <person name="Lu M."/>
            <person name="Kyrpides N."/>
            <person name="Mavromatis K."/>
            <person name="Ivanova N."/>
            <person name="Brettin T."/>
            <person name="Detter J.C."/>
            <person name="Han C."/>
            <person name="Larimer F."/>
            <person name="Land M."/>
            <person name="Hauser L."/>
            <person name="Markowitz V."/>
            <person name="Cheng J.-F."/>
            <person name="Hugenholtz P."/>
            <person name="Woyke T."/>
            <person name="Wu D."/>
            <person name="Spring S."/>
            <person name="Schroeder M."/>
            <person name="Kopitz M."/>
            <person name="Brambilla E."/>
            <person name="Klenk H.-P."/>
            <person name="Eisen J.A."/>
        </authorList>
    </citation>
    <scope>NUCLEOTIDE SEQUENCE</scope>
    <source>
        <strain evidence="7">DSM 3403</strain>
    </source>
</reference>
<evidence type="ECO:0000256" key="3">
    <source>
        <dbReference type="ARBA" id="ARBA00022989"/>
    </source>
</evidence>
<proteinExistence type="predicted"/>
<protein>
    <submittedName>
        <fullName evidence="7">Mg-chelatase subunit ChlD</fullName>
    </submittedName>
</protein>
<evidence type="ECO:0000313" key="7">
    <source>
        <dbReference type="EMBL" id="AFD07004.1"/>
    </source>
</evidence>
<dbReference type="InterPro" id="IPR002035">
    <property type="entry name" value="VWF_A"/>
</dbReference>
<evidence type="ECO:0000256" key="5">
    <source>
        <dbReference type="SAM" id="Phobius"/>
    </source>
</evidence>
<organism evidence="7 8">
    <name type="scientific">Solitalea canadensis (strain ATCC 29591 / DSM 3403 / JCM 21819 / LMG 8368 / NBRC 15130 / NCIMB 12057 / USAM 9D)</name>
    <name type="common">Flexibacter canadensis</name>
    <dbReference type="NCBI Taxonomy" id="929556"/>
    <lineage>
        <taxon>Bacteria</taxon>
        <taxon>Pseudomonadati</taxon>
        <taxon>Bacteroidota</taxon>
        <taxon>Sphingobacteriia</taxon>
        <taxon>Sphingobacteriales</taxon>
        <taxon>Sphingobacteriaceae</taxon>
        <taxon>Solitalea</taxon>
    </lineage>
</organism>
<evidence type="ECO:0000313" key="8">
    <source>
        <dbReference type="Proteomes" id="UP000007590"/>
    </source>
</evidence>
<dbReference type="STRING" id="929556.Solca_1945"/>
<feature type="domain" description="VWFA" evidence="6">
    <location>
        <begin position="119"/>
        <end position="301"/>
    </location>
</feature>
<evidence type="ECO:0000259" key="6">
    <source>
        <dbReference type="PROSITE" id="PS50234"/>
    </source>
</evidence>
<keyword evidence="4 5" id="KW-0472">Membrane</keyword>
<dbReference type="KEGG" id="scn:Solca_1945"/>
<dbReference type="InterPro" id="IPR050768">
    <property type="entry name" value="UPF0353/GerABKA_families"/>
</dbReference>
<name>H8KU24_SOLCM</name>
<feature type="transmembrane region" description="Helical" evidence="5">
    <location>
        <begin position="321"/>
        <end position="345"/>
    </location>
</feature>
<dbReference type="SMART" id="SM00327">
    <property type="entry name" value="VWA"/>
    <property type="match status" value="1"/>
</dbReference>
<dbReference type="PROSITE" id="PS50234">
    <property type="entry name" value="VWFA"/>
    <property type="match status" value="1"/>
</dbReference>
<feature type="transmembrane region" description="Helical" evidence="5">
    <location>
        <begin position="84"/>
        <end position="102"/>
    </location>
</feature>
<dbReference type="Proteomes" id="UP000007590">
    <property type="component" value="Chromosome"/>
</dbReference>
<dbReference type="PANTHER" id="PTHR22550">
    <property type="entry name" value="SPORE GERMINATION PROTEIN"/>
    <property type="match status" value="1"/>
</dbReference>
<keyword evidence="1" id="KW-1003">Cell membrane</keyword>
<dbReference type="EMBL" id="CP003349">
    <property type="protein sequence ID" value="AFD07004.1"/>
    <property type="molecule type" value="Genomic_DNA"/>
</dbReference>
<dbReference type="InterPro" id="IPR036465">
    <property type="entry name" value="vWFA_dom_sf"/>
</dbReference>
<sequence length="346" mass="38711">MLHDWLNSIDWHHLAKQFGVDAEGTFQWGRPWAYWLLPVPLIVWLLYPPKKYKAASLRFPSFDRLHEASGIRTKKGTRILHRSLLQFISMWVVWVLIIVAFADPRLIGKPDRKIITSRSFLITADISNSMGTTDWSVNGHAASRWTAVRSVMNEFIQRREGDRMGLVLFASQPFLQTPFTPDLSVVKTLLNESDVGMAGQVTAIGDAIGLGIKLFRSDTLKTKVMLLLTDGVDAGTNISPLDAASAAARDGIIIYTIGIGQHQRFGSDLDEGTLQGIAARTGGKYFRAYNHQSLEQVYKTLDQLQPIKFTEEQYKPVTELYFIPLSAALALGVATLFVMSLVRLFV</sequence>
<dbReference type="Pfam" id="PF00092">
    <property type="entry name" value="VWA"/>
    <property type="match status" value="1"/>
</dbReference>
<keyword evidence="8" id="KW-1185">Reference proteome</keyword>
<keyword evidence="2 5" id="KW-0812">Transmembrane</keyword>
<dbReference type="RefSeq" id="WP_014680231.1">
    <property type="nucleotide sequence ID" value="NC_017770.1"/>
</dbReference>
<dbReference type="Gene3D" id="3.40.50.410">
    <property type="entry name" value="von Willebrand factor, type A domain"/>
    <property type="match status" value="1"/>
</dbReference>
<evidence type="ECO:0000256" key="4">
    <source>
        <dbReference type="ARBA" id="ARBA00023136"/>
    </source>
</evidence>
<dbReference type="eggNOG" id="COG2304">
    <property type="taxonomic scope" value="Bacteria"/>
</dbReference>
<dbReference type="PANTHER" id="PTHR22550:SF5">
    <property type="entry name" value="LEUCINE ZIPPER PROTEIN 4"/>
    <property type="match status" value="1"/>
</dbReference>
<gene>
    <name evidence="7" type="ordered locus">Solca_1945</name>
</gene>
<dbReference type="AlphaFoldDB" id="H8KU24"/>
<accession>H8KU24</accession>
<dbReference type="OrthoDB" id="6206554at2"/>